<accession>K9XRT5</accession>
<dbReference type="OrthoDB" id="9801725at2"/>
<dbReference type="HOGENOM" id="CLU_096980_1_2_3"/>
<reference evidence="2" key="1">
    <citation type="journal article" date="2013" name="Proc. Natl. Acad. Sci. U.S.A.">
        <title>Improving the coverage of the cyanobacterial phylum using diversity-driven genome sequencing.</title>
        <authorList>
            <person name="Shih P.M."/>
            <person name="Wu D."/>
            <person name="Latifi A."/>
            <person name="Axen S.D."/>
            <person name="Fewer D.P."/>
            <person name="Talla E."/>
            <person name="Calteau A."/>
            <person name="Cai F."/>
            <person name="Tandeau de Marsac N."/>
            <person name="Rippka R."/>
            <person name="Herdman M."/>
            <person name="Sivonen K."/>
            <person name="Coursin T."/>
            <person name="Laurent T."/>
            <person name="Goodwin L."/>
            <person name="Nolan M."/>
            <person name="Davenport K.W."/>
            <person name="Han C.S."/>
            <person name="Rubin E.M."/>
            <person name="Eisen J.A."/>
            <person name="Woyke T."/>
            <person name="Gugger M."/>
            <person name="Kerfeld C.A."/>
        </authorList>
    </citation>
    <scope>NUCLEOTIDE SEQUENCE [LARGE SCALE GENOMIC DNA]</scope>
    <source>
        <strain evidence="2">ATCC 29371 / PCC 7437</strain>
    </source>
</reference>
<protein>
    <recommendedName>
        <fullName evidence="3">Secondary thiamine-phosphate synthase enzyme</fullName>
    </recommendedName>
</protein>
<dbReference type="RefSeq" id="WP_015192991.1">
    <property type="nucleotide sequence ID" value="NC_019748.1"/>
</dbReference>
<evidence type="ECO:0008006" key="3">
    <source>
        <dbReference type="Google" id="ProtNLM"/>
    </source>
</evidence>
<dbReference type="InterPro" id="IPR001602">
    <property type="entry name" value="UPF0047_YjbQ-like"/>
</dbReference>
<dbReference type="Pfam" id="PF01894">
    <property type="entry name" value="YjbQ"/>
    <property type="match status" value="1"/>
</dbReference>
<proteinExistence type="predicted"/>
<dbReference type="PANTHER" id="PTHR30615:SF16">
    <property type="entry name" value="SECONDARY THIAMINE-PHOSPHATE SYNTHASE ENZYME"/>
    <property type="match status" value="1"/>
</dbReference>
<dbReference type="NCBIfam" id="TIGR00149">
    <property type="entry name" value="TIGR00149_YjbQ"/>
    <property type="match status" value="1"/>
</dbReference>
<sequence>MPIINEYIELETQPEINIHNLTPIVKKILANTSIKNGYVIVCCHHTTTAIAVNEYEERLLEDLKVYLNKLAPATDRYLHNDLHLRDVPPDEPINAHSHLLAMTLNNSEIIPVIDSNLALGTWQSILFFELDGPRRRKILVQINGE</sequence>
<dbReference type="AlphaFoldDB" id="K9XRT5"/>
<name>K9XRT5_STAC7</name>
<dbReference type="Proteomes" id="UP000010473">
    <property type="component" value="Chromosome"/>
</dbReference>
<dbReference type="SUPFAM" id="SSF111038">
    <property type="entry name" value="YjbQ-like"/>
    <property type="match status" value="1"/>
</dbReference>
<gene>
    <name evidence="1" type="ordered locus">Sta7437_1762</name>
</gene>
<dbReference type="eggNOG" id="COG0432">
    <property type="taxonomic scope" value="Bacteria"/>
</dbReference>
<evidence type="ECO:0000313" key="2">
    <source>
        <dbReference type="Proteomes" id="UP000010473"/>
    </source>
</evidence>
<organism evidence="1 2">
    <name type="scientific">Stanieria cyanosphaera (strain ATCC 29371 / PCC 7437)</name>
    <dbReference type="NCBI Taxonomy" id="111780"/>
    <lineage>
        <taxon>Bacteria</taxon>
        <taxon>Bacillati</taxon>
        <taxon>Cyanobacteriota</taxon>
        <taxon>Cyanophyceae</taxon>
        <taxon>Pleurocapsales</taxon>
        <taxon>Dermocarpellaceae</taxon>
        <taxon>Stanieria</taxon>
    </lineage>
</organism>
<dbReference type="PIRSF" id="PIRSF004681">
    <property type="entry name" value="UCP004681"/>
    <property type="match status" value="1"/>
</dbReference>
<dbReference type="InterPro" id="IPR035917">
    <property type="entry name" value="YjbQ-like_sf"/>
</dbReference>
<dbReference type="EMBL" id="CP003653">
    <property type="protein sequence ID" value="AFZ35320.1"/>
    <property type="molecule type" value="Genomic_DNA"/>
</dbReference>
<keyword evidence="2" id="KW-1185">Reference proteome</keyword>
<dbReference type="KEGG" id="scs:Sta7437_1762"/>
<dbReference type="PATRIC" id="fig|111780.3.peg.1838"/>
<dbReference type="PANTHER" id="PTHR30615">
    <property type="entry name" value="UNCHARACTERIZED PROTEIN YJBQ-RELATED"/>
    <property type="match status" value="1"/>
</dbReference>
<dbReference type="Gene3D" id="2.60.120.460">
    <property type="entry name" value="YjbQ-like"/>
    <property type="match status" value="1"/>
</dbReference>
<evidence type="ECO:0000313" key="1">
    <source>
        <dbReference type="EMBL" id="AFZ35320.1"/>
    </source>
</evidence>